<evidence type="ECO:0000313" key="3">
    <source>
        <dbReference type="EMBL" id="MFC5861017.1"/>
    </source>
</evidence>
<comment type="caution">
    <text evidence="3">The sequence shown here is derived from an EMBL/GenBank/DDBJ whole genome shotgun (WGS) entry which is preliminary data.</text>
</comment>
<dbReference type="Gene3D" id="1.25.40.10">
    <property type="entry name" value="Tetratricopeptide repeat domain"/>
    <property type="match status" value="2"/>
</dbReference>
<name>A0ABW1EB43_9BACT</name>
<dbReference type="Pfam" id="PF13620">
    <property type="entry name" value="CarboxypepD_reg"/>
    <property type="match status" value="1"/>
</dbReference>
<dbReference type="PROSITE" id="PS50005">
    <property type="entry name" value="TPR"/>
    <property type="match status" value="1"/>
</dbReference>
<keyword evidence="2" id="KW-0732">Signal</keyword>
<organism evidence="3 4">
    <name type="scientific">Acidicapsa dinghuensis</name>
    <dbReference type="NCBI Taxonomy" id="2218256"/>
    <lineage>
        <taxon>Bacteria</taxon>
        <taxon>Pseudomonadati</taxon>
        <taxon>Acidobacteriota</taxon>
        <taxon>Terriglobia</taxon>
        <taxon>Terriglobales</taxon>
        <taxon>Acidobacteriaceae</taxon>
        <taxon>Acidicapsa</taxon>
    </lineage>
</organism>
<dbReference type="RefSeq" id="WP_263334636.1">
    <property type="nucleotide sequence ID" value="NZ_JAGSYH010000002.1"/>
</dbReference>
<dbReference type="SUPFAM" id="SSF48452">
    <property type="entry name" value="TPR-like"/>
    <property type="match status" value="1"/>
</dbReference>
<reference evidence="4" key="1">
    <citation type="journal article" date="2019" name="Int. J. Syst. Evol. Microbiol.">
        <title>The Global Catalogue of Microorganisms (GCM) 10K type strain sequencing project: providing services to taxonomists for standard genome sequencing and annotation.</title>
        <authorList>
            <consortium name="The Broad Institute Genomics Platform"/>
            <consortium name="The Broad Institute Genome Sequencing Center for Infectious Disease"/>
            <person name="Wu L."/>
            <person name="Ma J."/>
        </authorList>
    </citation>
    <scope>NUCLEOTIDE SEQUENCE [LARGE SCALE GENOMIC DNA]</scope>
    <source>
        <strain evidence="4">JCM 4087</strain>
    </source>
</reference>
<gene>
    <name evidence="3" type="ORF">ACFPT7_01780</name>
</gene>
<feature type="signal peptide" evidence="2">
    <location>
        <begin position="1"/>
        <end position="22"/>
    </location>
</feature>
<evidence type="ECO:0000256" key="1">
    <source>
        <dbReference type="PROSITE-ProRule" id="PRU00339"/>
    </source>
</evidence>
<dbReference type="EMBL" id="JBHSPH010000001">
    <property type="protein sequence ID" value="MFC5861017.1"/>
    <property type="molecule type" value="Genomic_DNA"/>
</dbReference>
<sequence length="363" mass="38729">MKLSSLFPLAGALLISASMAIAQEPTGKIHGHVTDPTGQPKGPATIGLSTDNGKTAKYSFPVNASGDFTGDGIAPGTYLMTLRLPDTPPDKVVDQIENVKITAGQDTAQDDDMSRAEFLARMTPDQRKQVEEFKKKNADVMKNNAVIKNLNADLATARQNNKDKKYDEAEALMLKDTALKPDSELLWYELGNSQLGLKKWDDATTSFKKAVDLGTASKKPNPELLGGADAGMGEAAARNNKADEAQTDYDAAAKANPAKAGFYYSNETIVFSQAGNADAQGAAADKAIAADPNNAIAYYLKGQALIGKATMDSKTNKIILPPGCAEAYQKYLDLAPNGQFANDVKGILAQSNEKVETKYKAKK</sequence>
<keyword evidence="1" id="KW-0802">TPR repeat</keyword>
<protein>
    <submittedName>
        <fullName evidence="3">Carboxypeptidase regulatory-like domain-containing protein</fullName>
    </submittedName>
</protein>
<dbReference type="SUPFAM" id="SSF49452">
    <property type="entry name" value="Starch-binding domain-like"/>
    <property type="match status" value="1"/>
</dbReference>
<evidence type="ECO:0000313" key="4">
    <source>
        <dbReference type="Proteomes" id="UP001596091"/>
    </source>
</evidence>
<keyword evidence="4" id="KW-1185">Reference proteome</keyword>
<feature type="repeat" description="TPR" evidence="1">
    <location>
        <begin position="184"/>
        <end position="217"/>
    </location>
</feature>
<dbReference type="Gene3D" id="2.60.40.1120">
    <property type="entry name" value="Carboxypeptidase-like, regulatory domain"/>
    <property type="match status" value="1"/>
</dbReference>
<feature type="chain" id="PRO_5045692781" evidence="2">
    <location>
        <begin position="23"/>
        <end position="363"/>
    </location>
</feature>
<dbReference type="Proteomes" id="UP001596091">
    <property type="component" value="Unassembled WGS sequence"/>
</dbReference>
<evidence type="ECO:0000256" key="2">
    <source>
        <dbReference type="SAM" id="SignalP"/>
    </source>
</evidence>
<dbReference type="InterPro" id="IPR019734">
    <property type="entry name" value="TPR_rpt"/>
</dbReference>
<accession>A0ABW1EB43</accession>
<dbReference type="InterPro" id="IPR013784">
    <property type="entry name" value="Carb-bd-like_fold"/>
</dbReference>
<proteinExistence type="predicted"/>
<dbReference type="InterPro" id="IPR011990">
    <property type="entry name" value="TPR-like_helical_dom_sf"/>
</dbReference>